<evidence type="ECO:0000256" key="3">
    <source>
        <dbReference type="ARBA" id="ARBA00022960"/>
    </source>
</evidence>
<keyword evidence="3 5" id="KW-0133">Cell shape</keyword>
<evidence type="ECO:0000259" key="7">
    <source>
        <dbReference type="Pfam" id="PF04085"/>
    </source>
</evidence>
<name>A0A927FFW6_9BURK</name>
<dbReference type="AlphaFoldDB" id="A0A927FFW6"/>
<dbReference type="RefSeq" id="WP_191818364.1">
    <property type="nucleotide sequence ID" value="NZ_JACYFT010000001.1"/>
</dbReference>
<dbReference type="Gene3D" id="2.40.10.350">
    <property type="entry name" value="Rod shape-determining protein MreC, domain 2"/>
    <property type="match status" value="1"/>
</dbReference>
<dbReference type="GO" id="GO:0008360">
    <property type="term" value="P:regulation of cell shape"/>
    <property type="evidence" value="ECO:0007669"/>
    <property type="project" value="UniProtKB-KW"/>
</dbReference>
<accession>A0A927FFW6</accession>
<dbReference type="InterPro" id="IPR042175">
    <property type="entry name" value="Cell/Rod_MreC_2"/>
</dbReference>
<dbReference type="PIRSF" id="PIRSF038471">
    <property type="entry name" value="MreC"/>
    <property type="match status" value="1"/>
</dbReference>
<feature type="region of interest" description="Disordered" evidence="6">
    <location>
        <begin position="281"/>
        <end position="319"/>
    </location>
</feature>
<evidence type="ECO:0000256" key="5">
    <source>
        <dbReference type="PIRNR" id="PIRNR038471"/>
    </source>
</evidence>
<dbReference type="Pfam" id="PF04085">
    <property type="entry name" value="MreC"/>
    <property type="match status" value="1"/>
</dbReference>
<comment type="function">
    <text evidence="5">Involved in formation and maintenance of cell shape.</text>
</comment>
<evidence type="ECO:0000313" key="8">
    <source>
        <dbReference type="EMBL" id="MBD8049931.1"/>
    </source>
</evidence>
<proteinExistence type="inferred from homology"/>
<comment type="caution">
    <text evidence="8">The sequence shown here is derived from an EMBL/GenBank/DDBJ whole genome shotgun (WGS) entry which is preliminary data.</text>
</comment>
<feature type="domain" description="Rod shape-determining protein MreC beta-barrel core" evidence="7">
    <location>
        <begin position="132"/>
        <end position="271"/>
    </location>
</feature>
<evidence type="ECO:0000256" key="2">
    <source>
        <dbReference type="ARBA" id="ARBA00013855"/>
    </source>
</evidence>
<evidence type="ECO:0000256" key="4">
    <source>
        <dbReference type="ARBA" id="ARBA00032089"/>
    </source>
</evidence>
<dbReference type="InterPro" id="IPR055342">
    <property type="entry name" value="MreC_beta-barrel_core"/>
</dbReference>
<dbReference type="PANTHER" id="PTHR34138">
    <property type="entry name" value="CELL SHAPE-DETERMINING PROTEIN MREC"/>
    <property type="match status" value="1"/>
</dbReference>
<dbReference type="Gene3D" id="2.40.10.340">
    <property type="entry name" value="Rod shape-determining protein MreC, domain 1"/>
    <property type="match status" value="1"/>
</dbReference>
<organism evidence="8 9">
    <name type="scientific">Limnohabitans radicicola</name>
    <dbReference type="NCBI Taxonomy" id="2771427"/>
    <lineage>
        <taxon>Bacteria</taxon>
        <taxon>Pseudomonadati</taxon>
        <taxon>Pseudomonadota</taxon>
        <taxon>Betaproteobacteria</taxon>
        <taxon>Burkholderiales</taxon>
        <taxon>Comamonadaceae</taxon>
        <taxon>Limnohabitans</taxon>
    </lineage>
</organism>
<gene>
    <name evidence="8" type="primary">mreC</name>
    <name evidence="8" type="ORF">IC609_05205</name>
</gene>
<dbReference type="NCBIfam" id="TIGR00219">
    <property type="entry name" value="mreC"/>
    <property type="match status" value="1"/>
</dbReference>
<dbReference type="Proteomes" id="UP000647424">
    <property type="component" value="Unassembled WGS sequence"/>
</dbReference>
<evidence type="ECO:0000256" key="1">
    <source>
        <dbReference type="ARBA" id="ARBA00009369"/>
    </source>
</evidence>
<keyword evidence="9" id="KW-1185">Reference proteome</keyword>
<evidence type="ECO:0000256" key="6">
    <source>
        <dbReference type="SAM" id="MobiDB-lite"/>
    </source>
</evidence>
<dbReference type="InterPro" id="IPR007221">
    <property type="entry name" value="MreC"/>
</dbReference>
<dbReference type="EMBL" id="JACYFT010000001">
    <property type="protein sequence ID" value="MBD8049931.1"/>
    <property type="molecule type" value="Genomic_DNA"/>
</dbReference>
<dbReference type="GO" id="GO:0005886">
    <property type="term" value="C:plasma membrane"/>
    <property type="evidence" value="ECO:0007669"/>
    <property type="project" value="TreeGrafter"/>
</dbReference>
<dbReference type="PANTHER" id="PTHR34138:SF1">
    <property type="entry name" value="CELL SHAPE-DETERMINING PROTEIN MREC"/>
    <property type="match status" value="1"/>
</dbReference>
<feature type="compositionally biased region" description="Low complexity" evidence="6">
    <location>
        <begin position="302"/>
        <end position="319"/>
    </location>
</feature>
<protein>
    <recommendedName>
        <fullName evidence="2 5">Cell shape-determining protein MreC</fullName>
    </recommendedName>
    <alternativeName>
        <fullName evidence="4 5">Cell shape protein MreC</fullName>
    </alternativeName>
</protein>
<dbReference type="InterPro" id="IPR042177">
    <property type="entry name" value="Cell/Rod_1"/>
</dbReference>
<reference evidence="8" key="1">
    <citation type="submission" date="2020-09" db="EMBL/GenBank/DDBJ databases">
        <title>Genome seq and assembly of Limnohabitants sp.</title>
        <authorList>
            <person name="Chhetri G."/>
        </authorList>
    </citation>
    <scope>NUCLEOTIDE SEQUENCE</scope>
    <source>
        <strain evidence="8">JUR4</strain>
    </source>
</reference>
<evidence type="ECO:0000313" key="9">
    <source>
        <dbReference type="Proteomes" id="UP000647424"/>
    </source>
</evidence>
<comment type="similarity">
    <text evidence="1 5">Belongs to the MreC family.</text>
</comment>
<sequence>MALDTLDRSPPPIFRQGLSSLSKLVLLGLLAILLMSVDKRLNIAQPIRSTVSILLTPLEWLSLQPGRAATAMGAYFSRVDEARDVALQYQTRTIGQAQRLQQVEQLMQENAHLRQLLDLRSQTASPAKAVEVLYETADPYTQHIVIDKGQLSGIASGSAVMDVAGVVGQVTRVYPLVSEVTVLTDRDQSIPVMNARTGQRYIAFGDPVTLGGSLELRFVPASADVQQGDLLTTSGIDGIYPAGLHVGRVQRIDRRIDTAFAKVYATPMASARGRHLLILPPVKDMPAKPPVEEAAPRKKAPKAQASAPQAAASAAGAKP</sequence>